<name>A0A7I8V9I8_9ANNE</name>
<keyword evidence="3" id="KW-1185">Reference proteome</keyword>
<dbReference type="Proteomes" id="UP000549394">
    <property type="component" value="Unassembled WGS sequence"/>
</dbReference>
<proteinExistence type="predicted"/>
<dbReference type="AlphaFoldDB" id="A0A7I8V9I8"/>
<dbReference type="EMBL" id="CAJFCJ010000003">
    <property type="protein sequence ID" value="CAD5112918.1"/>
    <property type="molecule type" value="Genomic_DNA"/>
</dbReference>
<feature type="compositionally biased region" description="Basic and acidic residues" evidence="1">
    <location>
        <begin position="58"/>
        <end position="72"/>
    </location>
</feature>
<accession>A0A7I8V9I8</accession>
<protein>
    <submittedName>
        <fullName evidence="2">Uncharacterized protein</fullName>
    </submittedName>
</protein>
<evidence type="ECO:0000313" key="3">
    <source>
        <dbReference type="Proteomes" id="UP000549394"/>
    </source>
</evidence>
<organism evidence="2 3">
    <name type="scientific">Dimorphilus gyrociliatus</name>
    <dbReference type="NCBI Taxonomy" id="2664684"/>
    <lineage>
        <taxon>Eukaryota</taxon>
        <taxon>Metazoa</taxon>
        <taxon>Spiralia</taxon>
        <taxon>Lophotrochozoa</taxon>
        <taxon>Annelida</taxon>
        <taxon>Polychaeta</taxon>
        <taxon>Polychaeta incertae sedis</taxon>
        <taxon>Dinophilidae</taxon>
        <taxon>Dimorphilus</taxon>
    </lineage>
</organism>
<reference evidence="2 3" key="1">
    <citation type="submission" date="2020-08" db="EMBL/GenBank/DDBJ databases">
        <authorList>
            <person name="Hejnol A."/>
        </authorList>
    </citation>
    <scope>NUCLEOTIDE SEQUENCE [LARGE SCALE GENOMIC DNA]</scope>
</reference>
<feature type="region of interest" description="Disordered" evidence="1">
    <location>
        <begin position="49"/>
        <end position="72"/>
    </location>
</feature>
<gene>
    <name evidence="2" type="ORF">DGYR_LOCUS1980</name>
</gene>
<evidence type="ECO:0000256" key="1">
    <source>
        <dbReference type="SAM" id="MobiDB-lite"/>
    </source>
</evidence>
<sequence>MSSDPKLATFLLEDVEKQVVIASSGNDGRLSANLTMLAGQDGSVMCVLANSDDDDDRSNDKGLKRKSQEGDKCGKGRIFSHLFTSLSQPKKEDIRGMPSC</sequence>
<evidence type="ECO:0000313" key="2">
    <source>
        <dbReference type="EMBL" id="CAD5112918.1"/>
    </source>
</evidence>
<comment type="caution">
    <text evidence="2">The sequence shown here is derived from an EMBL/GenBank/DDBJ whole genome shotgun (WGS) entry which is preliminary data.</text>
</comment>